<feature type="coiled-coil region" evidence="1">
    <location>
        <begin position="49"/>
        <end position="101"/>
    </location>
</feature>
<dbReference type="PANTHER" id="PTHR47357:SF4">
    <property type="entry name" value="MYOSIN HEAVY CHAIN-LIKE PROTEIN"/>
    <property type="match status" value="1"/>
</dbReference>
<dbReference type="Proteomes" id="UP001604336">
    <property type="component" value="Unassembled WGS sequence"/>
</dbReference>
<comment type="caution">
    <text evidence="2">The sequence shown here is derived from an EMBL/GenBank/DDBJ whole genome shotgun (WGS) entry which is preliminary data.</text>
</comment>
<proteinExistence type="predicted"/>
<dbReference type="EMBL" id="JBFOLK010000003">
    <property type="protein sequence ID" value="KAL2524968.1"/>
    <property type="molecule type" value="Genomic_DNA"/>
</dbReference>
<keyword evidence="3" id="KW-1185">Reference proteome</keyword>
<evidence type="ECO:0000256" key="1">
    <source>
        <dbReference type="SAM" id="Coils"/>
    </source>
</evidence>
<organism evidence="2 3">
    <name type="scientific">Abeliophyllum distichum</name>
    <dbReference type="NCBI Taxonomy" id="126358"/>
    <lineage>
        <taxon>Eukaryota</taxon>
        <taxon>Viridiplantae</taxon>
        <taxon>Streptophyta</taxon>
        <taxon>Embryophyta</taxon>
        <taxon>Tracheophyta</taxon>
        <taxon>Spermatophyta</taxon>
        <taxon>Magnoliopsida</taxon>
        <taxon>eudicotyledons</taxon>
        <taxon>Gunneridae</taxon>
        <taxon>Pentapetalae</taxon>
        <taxon>asterids</taxon>
        <taxon>lamiids</taxon>
        <taxon>Lamiales</taxon>
        <taxon>Oleaceae</taxon>
        <taxon>Forsythieae</taxon>
        <taxon>Abeliophyllum</taxon>
    </lineage>
</organism>
<name>A0ABD1UIW1_9LAMI</name>
<accession>A0ABD1UIW1</accession>
<protein>
    <submittedName>
        <fullName evidence="2">Myosin heavy chain-related</fullName>
    </submittedName>
</protein>
<gene>
    <name evidence="2" type="ORF">Adt_10022</name>
</gene>
<evidence type="ECO:0000313" key="3">
    <source>
        <dbReference type="Proteomes" id="UP001604336"/>
    </source>
</evidence>
<dbReference type="PANTHER" id="PTHR47357">
    <property type="entry name" value="COP1-INTERACTIVE PROTEIN 1"/>
    <property type="match status" value="1"/>
</dbReference>
<reference evidence="3" key="1">
    <citation type="submission" date="2024-07" db="EMBL/GenBank/DDBJ databases">
        <title>Two chromosome-level genome assemblies of Korean endemic species Abeliophyllum distichum and Forsythia ovata (Oleaceae).</title>
        <authorList>
            <person name="Jang H."/>
        </authorList>
    </citation>
    <scope>NUCLEOTIDE SEQUENCE [LARGE SCALE GENOMIC DNA]</scope>
</reference>
<sequence>MEKKNVELTEKIVEQEDFISKIKDEQTQHSKSNFQIVERKVEELAVDFRKQFEDNLRILGRRIRVAEQLIAENKEFYLKTKEAYEQENKQLKERFGKNELNVKEVSLTINDMLNSLDTVGLKFEERTTNFLNRISKVSCDLQFAKDWVMRKNKALMQLKDDSKVDWIVLDNNVE</sequence>
<dbReference type="AlphaFoldDB" id="A0ABD1UIW1"/>
<evidence type="ECO:0000313" key="2">
    <source>
        <dbReference type="EMBL" id="KAL2524968.1"/>
    </source>
</evidence>
<keyword evidence="1" id="KW-0175">Coiled coil</keyword>